<sequence>MGPRGEVVWLCTQPLEPAATTSLPERAGARRDDDHRFAWSAQMPETAARLGIRR</sequence>
<name>D7BYF1_STRBB</name>
<evidence type="ECO:0000313" key="2">
    <source>
        <dbReference type="Proteomes" id="UP000000377"/>
    </source>
</evidence>
<dbReference type="Proteomes" id="UP000000377">
    <property type="component" value="Chromosome"/>
</dbReference>
<keyword evidence="2" id="KW-1185">Reference proteome</keyword>
<dbReference type="KEGG" id="sbh:SBI_00358"/>
<evidence type="ECO:0000313" key="1">
    <source>
        <dbReference type="EMBL" id="ADI03479.1"/>
    </source>
</evidence>
<dbReference type="EMBL" id="CP002047">
    <property type="protein sequence ID" value="ADI03479.1"/>
    <property type="molecule type" value="Genomic_DNA"/>
</dbReference>
<dbReference type="STRING" id="749414.SBI_00358"/>
<reference evidence="1 2" key="1">
    <citation type="journal article" date="2010" name="J. Bacteriol.">
        <title>Genome sequence of the milbemycin-producing bacterium Streptomyces bingchenggensis.</title>
        <authorList>
            <person name="Wang X.J."/>
            <person name="Yan Y.J."/>
            <person name="Zhang B."/>
            <person name="An J."/>
            <person name="Wang J.J."/>
            <person name="Tian J."/>
            <person name="Jiang L."/>
            <person name="Chen Y.H."/>
            <person name="Huang S.X."/>
            <person name="Yin M."/>
            <person name="Zhang J."/>
            <person name="Gao A.L."/>
            <person name="Liu C.X."/>
            <person name="Zhu Z.X."/>
            <person name="Xiang W.S."/>
        </authorList>
    </citation>
    <scope>NUCLEOTIDE SEQUENCE [LARGE SCALE GENOMIC DNA]</scope>
    <source>
        <strain evidence="1 2">BCW-1</strain>
    </source>
</reference>
<dbReference type="PATRIC" id="fig|749414.3.peg.370"/>
<accession>D7BYF1</accession>
<dbReference type="HOGENOM" id="CLU_3048282_0_0_11"/>
<protein>
    <submittedName>
        <fullName evidence="1">Uncharacterized protein</fullName>
    </submittedName>
</protein>
<gene>
    <name evidence="1" type="ordered locus">SBI_00358</name>
</gene>
<dbReference type="AlphaFoldDB" id="D7BYF1"/>
<organism evidence="1 2">
    <name type="scientific">Streptomyces bingchenggensis (strain BCW-1)</name>
    <dbReference type="NCBI Taxonomy" id="749414"/>
    <lineage>
        <taxon>Bacteria</taxon>
        <taxon>Bacillati</taxon>
        <taxon>Actinomycetota</taxon>
        <taxon>Actinomycetes</taxon>
        <taxon>Kitasatosporales</taxon>
        <taxon>Streptomycetaceae</taxon>
        <taxon>Streptomyces</taxon>
    </lineage>
</organism>
<proteinExistence type="predicted"/>